<evidence type="ECO:0008006" key="4">
    <source>
        <dbReference type="Google" id="ProtNLM"/>
    </source>
</evidence>
<evidence type="ECO:0000313" key="3">
    <source>
        <dbReference type="Proteomes" id="UP000266841"/>
    </source>
</evidence>
<dbReference type="AlphaFoldDB" id="K0TRK9"/>
<feature type="signal peptide" evidence="1">
    <location>
        <begin position="1"/>
        <end position="18"/>
    </location>
</feature>
<protein>
    <recommendedName>
        <fullName evidence="4">RxLR effector protein</fullName>
    </recommendedName>
</protein>
<keyword evidence="3" id="KW-1185">Reference proteome</keyword>
<evidence type="ECO:0000313" key="2">
    <source>
        <dbReference type="EMBL" id="EJK77977.1"/>
    </source>
</evidence>
<dbReference type="eggNOG" id="ENOG502TB3F">
    <property type="taxonomic scope" value="Eukaryota"/>
</dbReference>
<gene>
    <name evidence="2" type="ORF">THAOC_00153</name>
</gene>
<name>K0TRK9_THAOC</name>
<comment type="caution">
    <text evidence="2">The sequence shown here is derived from an EMBL/GenBank/DDBJ whole genome shotgun (WGS) entry which is preliminary data.</text>
</comment>
<evidence type="ECO:0000256" key="1">
    <source>
        <dbReference type="SAM" id="SignalP"/>
    </source>
</evidence>
<sequence length="133" mass="15120">MKFLSTVAFMLGVQSTAAFVAGPSNSNSRCALTPTALNGFFGDLFDAEKRKEREAAREREIEEQMAYQREIMERRENPEKMEESICETNPTNEWRGRCRGQCGYVPRRRGGTVIGFSDVAETPLGYWLRKLDA</sequence>
<dbReference type="EMBL" id="AGNL01000149">
    <property type="protein sequence ID" value="EJK77977.1"/>
    <property type="molecule type" value="Genomic_DNA"/>
</dbReference>
<organism evidence="2 3">
    <name type="scientific">Thalassiosira oceanica</name>
    <name type="common">Marine diatom</name>
    <dbReference type="NCBI Taxonomy" id="159749"/>
    <lineage>
        <taxon>Eukaryota</taxon>
        <taxon>Sar</taxon>
        <taxon>Stramenopiles</taxon>
        <taxon>Ochrophyta</taxon>
        <taxon>Bacillariophyta</taxon>
        <taxon>Coscinodiscophyceae</taxon>
        <taxon>Thalassiosirophycidae</taxon>
        <taxon>Thalassiosirales</taxon>
        <taxon>Thalassiosiraceae</taxon>
        <taxon>Thalassiosira</taxon>
    </lineage>
</organism>
<keyword evidence="1" id="KW-0732">Signal</keyword>
<reference evidence="2 3" key="1">
    <citation type="journal article" date="2012" name="Genome Biol.">
        <title>Genome and low-iron response of an oceanic diatom adapted to chronic iron limitation.</title>
        <authorList>
            <person name="Lommer M."/>
            <person name="Specht M."/>
            <person name="Roy A.S."/>
            <person name="Kraemer L."/>
            <person name="Andreson R."/>
            <person name="Gutowska M.A."/>
            <person name="Wolf J."/>
            <person name="Bergner S.V."/>
            <person name="Schilhabel M.B."/>
            <person name="Klostermeier U.C."/>
            <person name="Beiko R.G."/>
            <person name="Rosenstiel P."/>
            <person name="Hippler M."/>
            <person name="Laroche J."/>
        </authorList>
    </citation>
    <scope>NUCLEOTIDE SEQUENCE [LARGE SCALE GENOMIC DNA]</scope>
    <source>
        <strain evidence="2 3">CCMP1005</strain>
    </source>
</reference>
<accession>K0TRK9</accession>
<proteinExistence type="predicted"/>
<dbReference type="Proteomes" id="UP000266841">
    <property type="component" value="Unassembled WGS sequence"/>
</dbReference>
<feature type="chain" id="PRO_5003841374" description="RxLR effector protein" evidence="1">
    <location>
        <begin position="19"/>
        <end position="133"/>
    </location>
</feature>